<reference evidence="2 3" key="1">
    <citation type="submission" date="2017-04" db="EMBL/GenBank/DDBJ databases">
        <authorList>
            <person name="Afonso C.L."/>
            <person name="Miller P.J."/>
            <person name="Scott M.A."/>
            <person name="Spackman E."/>
            <person name="Goraichik I."/>
            <person name="Dimitrov K.M."/>
            <person name="Suarez D.L."/>
            <person name="Swayne D.E."/>
        </authorList>
    </citation>
    <scope>NUCLEOTIDE SEQUENCE [LARGE SCALE GENOMIC DNA]</scope>
    <source>
        <strain evidence="2 3">DSM 23236</strain>
    </source>
</reference>
<gene>
    <name evidence="2" type="ORF">SAMN02745857_04265</name>
</gene>
<feature type="chain" id="PRO_5012009191" description="Fibronectin type-III domain-containing protein" evidence="1">
    <location>
        <begin position="23"/>
        <end position="660"/>
    </location>
</feature>
<evidence type="ECO:0000256" key="1">
    <source>
        <dbReference type="SAM" id="SignalP"/>
    </source>
</evidence>
<evidence type="ECO:0008006" key="4">
    <source>
        <dbReference type="Google" id="ProtNLM"/>
    </source>
</evidence>
<dbReference type="STRING" id="1121001.SAMN02745857_04265"/>
<accession>A0A1W1Y1A5</accession>
<keyword evidence="1" id="KW-0732">Signal</keyword>
<sequence>MLRRFAILFAALLTLTSPWACSAVTYGVAVSRHGQNFYTIEGSNVVLQTQFCYTAANSASATLTMNVFSSTQDGSITFTDDRSKCAVLGAYGPVQMGAGSTTANLAYLDNGLFIDTAQDLIVQADLQCSAIYNGQATLVLNSSGLSYRGGQTLGKIQFRPDNVVSSCGLAGIFKRTNLSNPAAPDAGPALSNVGVADVTANSVSLRATASQNTTVYWLLASPFAVAPTNKQIVAGVDGSGKAPLQKGSGSLQAGISSSFAIQKLLPLSDYQIFVATRNADGQMGMLSARTGFSTPSATQSSIGLSVPDISWAGSGRALMSATADQDATGYWMILPQQAPMPDITQVVAGVDASGAPAQLRGYGPMKANTPTSFWIANTPMANPINLYMVARNAAGQYSARQYSTNTLWPSNSTRPDVNPENGWWWNPDEGGRGFSIEINNTGNPIFDRVFFAGFMYDDSGRPIWYTASLSRSSGSGSFYGTLLSYTDGQSLDGAWRSPNSHVTGKVTLMMINTRQATLQIEIEGLRPISFNIERFPIVSNGLAQAPVSGSPQTGWWWNRNEGGRGYFIEVQGNTAFIASYMYDPDGKPVWYITQNSMASPNFYSGALVQYGYGQVLTGDYYSPAVTNPNVGNVILRFFNAKEGVLVLPNGISIDIERYIF</sequence>
<evidence type="ECO:0000313" key="2">
    <source>
        <dbReference type="EMBL" id="SMC29922.1"/>
    </source>
</evidence>
<dbReference type="AlphaFoldDB" id="A0A1W1Y1A5"/>
<evidence type="ECO:0000313" key="3">
    <source>
        <dbReference type="Proteomes" id="UP000192761"/>
    </source>
</evidence>
<organism evidence="2 3">
    <name type="scientific">Andreprevotia lacus DSM 23236</name>
    <dbReference type="NCBI Taxonomy" id="1121001"/>
    <lineage>
        <taxon>Bacteria</taxon>
        <taxon>Pseudomonadati</taxon>
        <taxon>Pseudomonadota</taxon>
        <taxon>Betaproteobacteria</taxon>
        <taxon>Neisseriales</taxon>
        <taxon>Chitinibacteraceae</taxon>
        <taxon>Andreprevotia</taxon>
    </lineage>
</organism>
<proteinExistence type="predicted"/>
<keyword evidence="3" id="KW-1185">Reference proteome</keyword>
<dbReference type="EMBL" id="FWXD01000054">
    <property type="protein sequence ID" value="SMC29922.1"/>
    <property type="molecule type" value="Genomic_DNA"/>
</dbReference>
<protein>
    <recommendedName>
        <fullName evidence="4">Fibronectin type-III domain-containing protein</fullName>
    </recommendedName>
</protein>
<feature type="signal peptide" evidence="1">
    <location>
        <begin position="1"/>
        <end position="22"/>
    </location>
</feature>
<name>A0A1W1Y1A5_9NEIS</name>
<dbReference type="Proteomes" id="UP000192761">
    <property type="component" value="Unassembled WGS sequence"/>
</dbReference>